<evidence type="ECO:0000256" key="1">
    <source>
        <dbReference type="SAM" id="MobiDB-lite"/>
    </source>
</evidence>
<protein>
    <submittedName>
        <fullName evidence="2">Uncharacterized protein</fullName>
    </submittedName>
</protein>
<evidence type="ECO:0000313" key="2">
    <source>
        <dbReference type="EMBL" id="CAA9298095.1"/>
    </source>
</evidence>
<proteinExistence type="predicted"/>
<dbReference type="AlphaFoldDB" id="A0A6J4K7C1"/>
<name>A0A6J4K7C1_9CHLR</name>
<accession>A0A6J4K7C1</accession>
<feature type="region of interest" description="Disordered" evidence="1">
    <location>
        <begin position="43"/>
        <end position="67"/>
    </location>
</feature>
<reference evidence="2" key="1">
    <citation type="submission" date="2020-02" db="EMBL/GenBank/DDBJ databases">
        <authorList>
            <person name="Meier V. D."/>
        </authorList>
    </citation>
    <scope>NUCLEOTIDE SEQUENCE</scope>
    <source>
        <strain evidence="2">AVDCRST_MAG26</strain>
    </source>
</reference>
<gene>
    <name evidence="2" type="ORF">AVDCRST_MAG26-4594</name>
</gene>
<sequence length="100" mass="10558">MFGILSVAEVVPRGRSTRPGTGQSGGRELLLLKEIRHLVPLHETNQNSASSGEAAPHTNSTTARLAVSKSTTIRSTFGWTYVPPIGVAGHSSLVVPQETP</sequence>
<dbReference type="EMBL" id="CADCTK010001102">
    <property type="protein sequence ID" value="CAA9298095.1"/>
    <property type="molecule type" value="Genomic_DNA"/>
</dbReference>
<organism evidence="2">
    <name type="scientific">uncultured Chloroflexia bacterium</name>
    <dbReference type="NCBI Taxonomy" id="1672391"/>
    <lineage>
        <taxon>Bacteria</taxon>
        <taxon>Bacillati</taxon>
        <taxon>Chloroflexota</taxon>
        <taxon>Chloroflexia</taxon>
        <taxon>environmental samples</taxon>
    </lineage>
</organism>